<dbReference type="EMBL" id="BFAA01004880">
    <property type="protein sequence ID" value="GCB59905.1"/>
    <property type="molecule type" value="Genomic_DNA"/>
</dbReference>
<dbReference type="GO" id="GO:0030246">
    <property type="term" value="F:carbohydrate binding"/>
    <property type="evidence" value="ECO:0007669"/>
    <property type="project" value="UniProtKB-UniRule"/>
</dbReference>
<dbReference type="InterPro" id="IPR001079">
    <property type="entry name" value="Galectin_CRD"/>
</dbReference>
<dbReference type="Gene3D" id="2.60.120.200">
    <property type="match status" value="1"/>
</dbReference>
<evidence type="ECO:0000313" key="5">
    <source>
        <dbReference type="Proteomes" id="UP000288216"/>
    </source>
</evidence>
<evidence type="ECO:0000313" key="4">
    <source>
        <dbReference type="EMBL" id="GCB59905.1"/>
    </source>
</evidence>
<keyword evidence="5" id="KW-1185">Reference proteome</keyword>
<dbReference type="OMA" id="GICPGWS"/>
<dbReference type="Pfam" id="PF00337">
    <property type="entry name" value="Gal-bind_lectin"/>
    <property type="match status" value="1"/>
</dbReference>
<evidence type="ECO:0000259" key="3">
    <source>
        <dbReference type="PROSITE" id="PS51304"/>
    </source>
</evidence>
<keyword evidence="1 2" id="KW-0430">Lectin</keyword>
<dbReference type="STRING" id="75743.A0A401NGB1"/>
<dbReference type="PANTHER" id="PTHR11346">
    <property type="entry name" value="GALECTIN"/>
    <property type="match status" value="1"/>
</dbReference>
<dbReference type="PROSITE" id="PS51304">
    <property type="entry name" value="GALECTIN"/>
    <property type="match status" value="1"/>
</dbReference>
<dbReference type="PANTHER" id="PTHR11346:SF21">
    <property type="entry name" value="GRIFIN"/>
    <property type="match status" value="1"/>
</dbReference>
<dbReference type="CDD" id="cd00070">
    <property type="entry name" value="GLECT"/>
    <property type="match status" value="1"/>
</dbReference>
<dbReference type="Proteomes" id="UP000288216">
    <property type="component" value="Unassembled WGS sequence"/>
</dbReference>
<dbReference type="SMART" id="SM00276">
    <property type="entry name" value="GLECT"/>
    <property type="match status" value="1"/>
</dbReference>
<dbReference type="SUPFAM" id="SSF49899">
    <property type="entry name" value="Concanavalin A-like lectins/glucanases"/>
    <property type="match status" value="1"/>
</dbReference>
<accession>A0A401NGB1</accession>
<evidence type="ECO:0000256" key="1">
    <source>
        <dbReference type="ARBA" id="ARBA00022734"/>
    </source>
</evidence>
<dbReference type="InterPro" id="IPR013320">
    <property type="entry name" value="ConA-like_dom_sf"/>
</dbReference>
<feature type="domain" description="Galectin" evidence="3">
    <location>
        <begin position="5"/>
        <end position="134"/>
    </location>
</feature>
<organism evidence="4 5">
    <name type="scientific">Scyliorhinus torazame</name>
    <name type="common">Cloudy catshark</name>
    <name type="synonym">Catulus torazame</name>
    <dbReference type="NCBI Taxonomy" id="75743"/>
    <lineage>
        <taxon>Eukaryota</taxon>
        <taxon>Metazoa</taxon>
        <taxon>Chordata</taxon>
        <taxon>Craniata</taxon>
        <taxon>Vertebrata</taxon>
        <taxon>Chondrichthyes</taxon>
        <taxon>Elasmobranchii</taxon>
        <taxon>Galeomorphii</taxon>
        <taxon>Galeoidea</taxon>
        <taxon>Carcharhiniformes</taxon>
        <taxon>Scyliorhinidae</taxon>
        <taxon>Scyliorhinus</taxon>
    </lineage>
</organism>
<name>A0A401NGB1_SCYTO</name>
<comment type="caution">
    <text evidence="4">The sequence shown here is derived from an EMBL/GenBank/DDBJ whole genome shotgun (WGS) entry which is preliminary data.</text>
</comment>
<evidence type="ECO:0000256" key="2">
    <source>
        <dbReference type="RuleBase" id="RU102079"/>
    </source>
</evidence>
<gene>
    <name evidence="4" type="ORF">scyTo_0011017</name>
</gene>
<dbReference type="OrthoDB" id="8112755at2759"/>
<protein>
    <recommendedName>
        <fullName evidence="2">Galectin</fullName>
    </recommendedName>
</protein>
<reference evidence="4 5" key="1">
    <citation type="journal article" date="2018" name="Nat. Ecol. Evol.">
        <title>Shark genomes provide insights into elasmobranch evolution and the origin of vertebrates.</title>
        <authorList>
            <person name="Hara Y"/>
            <person name="Yamaguchi K"/>
            <person name="Onimaru K"/>
            <person name="Kadota M"/>
            <person name="Koyanagi M"/>
            <person name="Keeley SD"/>
            <person name="Tatsumi K"/>
            <person name="Tanaka K"/>
            <person name="Motone F"/>
            <person name="Kageyama Y"/>
            <person name="Nozu R"/>
            <person name="Adachi N"/>
            <person name="Nishimura O"/>
            <person name="Nakagawa R"/>
            <person name="Tanegashima C"/>
            <person name="Kiyatake I"/>
            <person name="Matsumoto R"/>
            <person name="Murakumo K"/>
            <person name="Nishida K"/>
            <person name="Terakita A"/>
            <person name="Kuratani S"/>
            <person name="Sato K"/>
            <person name="Hyodo S Kuraku.S."/>
        </authorList>
    </citation>
    <scope>NUCLEOTIDE SEQUENCE [LARGE SCALE GENOMIC DNA]</scope>
</reference>
<dbReference type="FunFam" id="2.60.120.200:FF:000021">
    <property type="entry name" value="Galectin"/>
    <property type="match status" value="1"/>
</dbReference>
<dbReference type="InterPro" id="IPR044156">
    <property type="entry name" value="Galectin-like"/>
</dbReference>
<dbReference type="SMART" id="SM00908">
    <property type="entry name" value="Gal-bind_lectin"/>
    <property type="match status" value="1"/>
</dbReference>
<sequence length="139" mass="16080">MTLRFEAMCPEGLCPGWNVTLKGEPTSEAKRFEINFVCDRSEEIAFHFTPRFTESLLVCNSYLANEWGEEEQVTSCPLEVEEPFQVDIYSDEEYFHVLLDGTAICQFKHRMEELNSITKLQVLHDVNICSVEFAKKAFL</sequence>
<proteinExistence type="predicted"/>
<dbReference type="AlphaFoldDB" id="A0A401NGB1"/>